<evidence type="ECO:0000313" key="2">
    <source>
        <dbReference type="EMBL" id="GGF55257.1"/>
    </source>
</evidence>
<dbReference type="InterPro" id="IPR000835">
    <property type="entry name" value="HTH_MarR-typ"/>
</dbReference>
<comment type="caution">
    <text evidence="2">The sequence shown here is derived from an EMBL/GenBank/DDBJ whole genome shotgun (WGS) entry which is preliminary data.</text>
</comment>
<evidence type="ECO:0000259" key="1">
    <source>
        <dbReference type="PROSITE" id="PS50995"/>
    </source>
</evidence>
<dbReference type="PROSITE" id="PS50995">
    <property type="entry name" value="HTH_MARR_2"/>
    <property type="match status" value="1"/>
</dbReference>
<dbReference type="GO" id="GO:0006950">
    <property type="term" value="P:response to stress"/>
    <property type="evidence" value="ECO:0007669"/>
    <property type="project" value="TreeGrafter"/>
</dbReference>
<accession>A0A917BQR6</accession>
<dbReference type="PANTHER" id="PTHR33164:SF43">
    <property type="entry name" value="HTH-TYPE TRANSCRIPTIONAL REPRESSOR YETL"/>
    <property type="match status" value="1"/>
</dbReference>
<dbReference type="AlphaFoldDB" id="A0A917BQR6"/>
<dbReference type="SUPFAM" id="SSF46785">
    <property type="entry name" value="Winged helix' DNA-binding domain"/>
    <property type="match status" value="1"/>
</dbReference>
<organism evidence="2 3">
    <name type="scientific">Marmoricola endophyticus</name>
    <dbReference type="NCBI Taxonomy" id="2040280"/>
    <lineage>
        <taxon>Bacteria</taxon>
        <taxon>Bacillati</taxon>
        <taxon>Actinomycetota</taxon>
        <taxon>Actinomycetes</taxon>
        <taxon>Propionibacteriales</taxon>
        <taxon>Nocardioidaceae</taxon>
        <taxon>Marmoricola</taxon>
    </lineage>
</organism>
<proteinExistence type="predicted"/>
<dbReference type="PANTHER" id="PTHR33164">
    <property type="entry name" value="TRANSCRIPTIONAL REGULATOR, MARR FAMILY"/>
    <property type="match status" value="1"/>
</dbReference>
<dbReference type="GO" id="GO:0003700">
    <property type="term" value="F:DNA-binding transcription factor activity"/>
    <property type="evidence" value="ECO:0007669"/>
    <property type="project" value="InterPro"/>
</dbReference>
<gene>
    <name evidence="2" type="ORF">GCM10011519_31440</name>
</gene>
<dbReference type="Proteomes" id="UP000649179">
    <property type="component" value="Unassembled WGS sequence"/>
</dbReference>
<reference evidence="2" key="2">
    <citation type="submission" date="2020-09" db="EMBL/GenBank/DDBJ databases">
        <authorList>
            <person name="Sun Q."/>
            <person name="Zhou Y."/>
        </authorList>
    </citation>
    <scope>NUCLEOTIDE SEQUENCE</scope>
    <source>
        <strain evidence="2">CGMCC 1.16067</strain>
    </source>
</reference>
<protein>
    <recommendedName>
        <fullName evidence="1">HTH marR-type domain-containing protein</fullName>
    </recommendedName>
</protein>
<keyword evidence="3" id="KW-1185">Reference proteome</keyword>
<name>A0A917BQR6_9ACTN</name>
<dbReference type="Pfam" id="PF12802">
    <property type="entry name" value="MarR_2"/>
    <property type="match status" value="1"/>
</dbReference>
<reference evidence="2" key="1">
    <citation type="journal article" date="2014" name="Int. J. Syst. Evol. Microbiol.">
        <title>Complete genome sequence of Corynebacterium casei LMG S-19264T (=DSM 44701T), isolated from a smear-ripened cheese.</title>
        <authorList>
            <consortium name="US DOE Joint Genome Institute (JGI-PGF)"/>
            <person name="Walter F."/>
            <person name="Albersmeier A."/>
            <person name="Kalinowski J."/>
            <person name="Ruckert C."/>
        </authorList>
    </citation>
    <scope>NUCLEOTIDE SEQUENCE</scope>
    <source>
        <strain evidence="2">CGMCC 1.16067</strain>
    </source>
</reference>
<dbReference type="SMART" id="SM00347">
    <property type="entry name" value="HTH_MARR"/>
    <property type="match status" value="1"/>
</dbReference>
<dbReference type="EMBL" id="BMKQ01000001">
    <property type="protein sequence ID" value="GGF55257.1"/>
    <property type="molecule type" value="Genomic_DNA"/>
</dbReference>
<sequence>MSTPASTSASLGSASWRFQRALGHLVAEAIAPYALVLSELHLLGTISALPGATNAELARTLEITPQAANQLVLRLTERGLLERTPHPTVARGLAARLTSAGSDTLAHALAAAEAAYDELLSPLSPSEAAALVETLQRCGDAARAHPPPGEA</sequence>
<dbReference type="InterPro" id="IPR036388">
    <property type="entry name" value="WH-like_DNA-bd_sf"/>
</dbReference>
<evidence type="ECO:0000313" key="3">
    <source>
        <dbReference type="Proteomes" id="UP000649179"/>
    </source>
</evidence>
<dbReference type="RefSeq" id="WP_188780629.1">
    <property type="nucleotide sequence ID" value="NZ_BMKQ01000001.1"/>
</dbReference>
<dbReference type="InterPro" id="IPR039422">
    <property type="entry name" value="MarR/SlyA-like"/>
</dbReference>
<dbReference type="InterPro" id="IPR036390">
    <property type="entry name" value="WH_DNA-bd_sf"/>
</dbReference>
<dbReference type="Gene3D" id="1.10.10.10">
    <property type="entry name" value="Winged helix-like DNA-binding domain superfamily/Winged helix DNA-binding domain"/>
    <property type="match status" value="1"/>
</dbReference>
<feature type="domain" description="HTH marR-type" evidence="1">
    <location>
        <begin position="8"/>
        <end position="140"/>
    </location>
</feature>